<evidence type="ECO:0000256" key="1">
    <source>
        <dbReference type="SAM" id="Phobius"/>
    </source>
</evidence>
<keyword evidence="3" id="KW-1185">Reference proteome</keyword>
<feature type="transmembrane region" description="Helical" evidence="1">
    <location>
        <begin position="47"/>
        <end position="67"/>
    </location>
</feature>
<dbReference type="Proteomes" id="UP000319576">
    <property type="component" value="Chromosome"/>
</dbReference>
<gene>
    <name evidence="2" type="ORF">ETAA1_26660</name>
</gene>
<keyword evidence="1" id="KW-0472">Membrane</keyword>
<reference evidence="2 3" key="1">
    <citation type="submission" date="2019-02" db="EMBL/GenBank/DDBJ databases">
        <title>Deep-cultivation of Planctomycetes and their phenomic and genomic characterization uncovers novel biology.</title>
        <authorList>
            <person name="Wiegand S."/>
            <person name="Jogler M."/>
            <person name="Boedeker C."/>
            <person name="Pinto D."/>
            <person name="Vollmers J."/>
            <person name="Rivas-Marin E."/>
            <person name="Kohn T."/>
            <person name="Peeters S.H."/>
            <person name="Heuer A."/>
            <person name="Rast P."/>
            <person name="Oberbeckmann S."/>
            <person name="Bunk B."/>
            <person name="Jeske O."/>
            <person name="Meyerdierks A."/>
            <person name="Storesund J.E."/>
            <person name="Kallscheuer N."/>
            <person name="Luecker S."/>
            <person name="Lage O.M."/>
            <person name="Pohl T."/>
            <person name="Merkel B.J."/>
            <person name="Hornburger P."/>
            <person name="Mueller R.-W."/>
            <person name="Bruemmer F."/>
            <person name="Labrenz M."/>
            <person name="Spormann A.M."/>
            <person name="Op den Camp H."/>
            <person name="Overmann J."/>
            <person name="Amann R."/>
            <person name="Jetten M.S.M."/>
            <person name="Mascher T."/>
            <person name="Medema M.H."/>
            <person name="Devos D.P."/>
            <person name="Kaster A.-K."/>
            <person name="Ovreas L."/>
            <person name="Rohde M."/>
            <person name="Galperin M.Y."/>
            <person name="Jogler C."/>
        </authorList>
    </citation>
    <scope>NUCLEOTIDE SEQUENCE [LARGE SCALE GENOMIC DNA]</scope>
    <source>
        <strain evidence="2 3">ETA_A1</strain>
    </source>
</reference>
<dbReference type="KEGG" id="uli:ETAA1_26660"/>
<dbReference type="OrthoDB" id="286194at2"/>
<protein>
    <submittedName>
        <fullName evidence="2">Uncharacterized protein</fullName>
    </submittedName>
</protein>
<name>A0A517XT57_9BACT</name>
<dbReference type="RefSeq" id="WP_145238724.1">
    <property type="nucleotide sequence ID" value="NZ_CP036273.1"/>
</dbReference>
<evidence type="ECO:0000313" key="3">
    <source>
        <dbReference type="Proteomes" id="UP000319576"/>
    </source>
</evidence>
<proteinExistence type="predicted"/>
<sequence length="157" mass="17665">MVPFRLQYAVGRRDRLAVESAPHLPACAAALGFSSGILYLAVAVSPWFLLLLVWPAFTSRKFFAFLLELIRVPRRPVDVLVEADRLGLLSGGDRVWLYLDGVIQLYRTEGGRTWTMLHVNGSVLTIPRDAITAEQVKFLQGFALAAWRQRRWTQPAA</sequence>
<dbReference type="AlphaFoldDB" id="A0A517XT57"/>
<dbReference type="EMBL" id="CP036273">
    <property type="protein sequence ID" value="QDU20709.1"/>
    <property type="molecule type" value="Genomic_DNA"/>
</dbReference>
<keyword evidence="1" id="KW-0812">Transmembrane</keyword>
<accession>A0A517XT57</accession>
<evidence type="ECO:0000313" key="2">
    <source>
        <dbReference type="EMBL" id="QDU20709.1"/>
    </source>
</evidence>
<organism evidence="2 3">
    <name type="scientific">Urbifossiella limnaea</name>
    <dbReference type="NCBI Taxonomy" id="2528023"/>
    <lineage>
        <taxon>Bacteria</taxon>
        <taxon>Pseudomonadati</taxon>
        <taxon>Planctomycetota</taxon>
        <taxon>Planctomycetia</taxon>
        <taxon>Gemmatales</taxon>
        <taxon>Gemmataceae</taxon>
        <taxon>Urbifossiella</taxon>
    </lineage>
</organism>
<keyword evidence="1" id="KW-1133">Transmembrane helix</keyword>